<feature type="compositionally biased region" description="Acidic residues" evidence="1">
    <location>
        <begin position="132"/>
        <end position="142"/>
    </location>
</feature>
<reference evidence="2" key="1">
    <citation type="submission" date="2022-10" db="EMBL/GenBank/DDBJ databases">
        <authorList>
            <person name="Chen Y."/>
            <person name="Dougan E. K."/>
            <person name="Chan C."/>
            <person name="Rhodes N."/>
            <person name="Thang M."/>
        </authorList>
    </citation>
    <scope>NUCLEOTIDE SEQUENCE</scope>
</reference>
<accession>A0A9P1C5Q8</accession>
<feature type="region of interest" description="Disordered" evidence="1">
    <location>
        <begin position="1"/>
        <end position="39"/>
    </location>
</feature>
<evidence type="ECO:0000313" key="2">
    <source>
        <dbReference type="EMBL" id="CAI3985599.1"/>
    </source>
</evidence>
<feature type="compositionally biased region" description="Basic and acidic residues" evidence="1">
    <location>
        <begin position="143"/>
        <end position="154"/>
    </location>
</feature>
<feature type="region of interest" description="Disordered" evidence="1">
    <location>
        <begin position="89"/>
        <end position="112"/>
    </location>
</feature>
<evidence type="ECO:0000313" key="4">
    <source>
        <dbReference type="Proteomes" id="UP001152797"/>
    </source>
</evidence>
<dbReference type="EMBL" id="CAMXCT020001002">
    <property type="protein sequence ID" value="CAL1138974.1"/>
    <property type="molecule type" value="Genomic_DNA"/>
</dbReference>
<reference evidence="3" key="2">
    <citation type="submission" date="2024-04" db="EMBL/GenBank/DDBJ databases">
        <authorList>
            <person name="Chen Y."/>
            <person name="Shah S."/>
            <person name="Dougan E. K."/>
            <person name="Thang M."/>
            <person name="Chan C."/>
        </authorList>
    </citation>
    <scope>NUCLEOTIDE SEQUENCE [LARGE SCALE GENOMIC DNA]</scope>
</reference>
<comment type="caution">
    <text evidence="2">The sequence shown here is derived from an EMBL/GenBank/DDBJ whole genome shotgun (WGS) entry which is preliminary data.</text>
</comment>
<dbReference type="Proteomes" id="UP001152797">
    <property type="component" value="Unassembled WGS sequence"/>
</dbReference>
<dbReference type="EMBL" id="CAMXCT010001002">
    <property type="protein sequence ID" value="CAI3985599.1"/>
    <property type="molecule type" value="Genomic_DNA"/>
</dbReference>
<evidence type="ECO:0000313" key="3">
    <source>
        <dbReference type="EMBL" id="CAL1138974.1"/>
    </source>
</evidence>
<proteinExistence type="predicted"/>
<gene>
    <name evidence="2" type="ORF">C1SCF055_LOCUS13028</name>
</gene>
<feature type="region of interest" description="Disordered" evidence="1">
    <location>
        <begin position="130"/>
        <end position="154"/>
    </location>
</feature>
<evidence type="ECO:0000256" key="1">
    <source>
        <dbReference type="SAM" id="MobiDB-lite"/>
    </source>
</evidence>
<keyword evidence="4" id="KW-1185">Reference proteome</keyword>
<dbReference type="AlphaFoldDB" id="A0A9P1C5Q8"/>
<dbReference type="EMBL" id="CAMXCT030001002">
    <property type="protein sequence ID" value="CAL4772911.1"/>
    <property type="molecule type" value="Genomic_DNA"/>
</dbReference>
<feature type="compositionally biased region" description="Basic and acidic residues" evidence="1">
    <location>
        <begin position="94"/>
        <end position="112"/>
    </location>
</feature>
<protein>
    <submittedName>
        <fullName evidence="2">Uncharacterized protein</fullName>
    </submittedName>
</protein>
<sequence>MPLEKKGNGWRARRKKGDTTFSGPIRTTEAAANEDKQQLEEAAPVSMDRLEVHARLRRRARRALPAPSVAQHGSGWRIRVTIDKKRVCGPTRKTRAEAEKDSRRLTESEHRNTAELQSAVERLHQEVAEVGADMDQEVADMDEERHGAGRHVAD</sequence>
<organism evidence="2">
    <name type="scientific">Cladocopium goreaui</name>
    <dbReference type="NCBI Taxonomy" id="2562237"/>
    <lineage>
        <taxon>Eukaryota</taxon>
        <taxon>Sar</taxon>
        <taxon>Alveolata</taxon>
        <taxon>Dinophyceae</taxon>
        <taxon>Suessiales</taxon>
        <taxon>Symbiodiniaceae</taxon>
        <taxon>Cladocopium</taxon>
    </lineage>
</organism>
<name>A0A9P1C5Q8_9DINO</name>